<gene>
    <name evidence="1" type="primary">RAV1</name>
    <name evidence="1" type="ORF">M8818_001383</name>
</gene>
<dbReference type="EMBL" id="JAMKPW020000005">
    <property type="protein sequence ID" value="KAK8217624.1"/>
    <property type="molecule type" value="Genomic_DNA"/>
</dbReference>
<reference evidence="1" key="1">
    <citation type="submission" date="2024-02" db="EMBL/GenBank/DDBJ databases">
        <title>Metagenome Assembled Genome of Zalaria obscura JY119.</title>
        <authorList>
            <person name="Vighnesh L."/>
            <person name="Jagadeeshwari U."/>
            <person name="Venkata Ramana C."/>
            <person name="Sasikala C."/>
        </authorList>
    </citation>
    <scope>NUCLEOTIDE SEQUENCE</scope>
    <source>
        <strain evidence="1">JY119</strain>
    </source>
</reference>
<organism evidence="1 2">
    <name type="scientific">Zalaria obscura</name>
    <dbReference type="NCBI Taxonomy" id="2024903"/>
    <lineage>
        <taxon>Eukaryota</taxon>
        <taxon>Fungi</taxon>
        <taxon>Dikarya</taxon>
        <taxon>Ascomycota</taxon>
        <taxon>Pezizomycotina</taxon>
        <taxon>Dothideomycetes</taxon>
        <taxon>Dothideomycetidae</taxon>
        <taxon>Dothideales</taxon>
        <taxon>Zalariaceae</taxon>
        <taxon>Zalaria</taxon>
    </lineage>
</organism>
<accession>A0ACC3SKZ4</accession>
<evidence type="ECO:0000313" key="2">
    <source>
        <dbReference type="Proteomes" id="UP001320706"/>
    </source>
</evidence>
<dbReference type="Proteomes" id="UP001320706">
    <property type="component" value="Unassembled WGS sequence"/>
</dbReference>
<comment type="caution">
    <text evidence="1">The sequence shown here is derived from an EMBL/GenBank/DDBJ whole genome shotgun (WGS) entry which is preliminary data.</text>
</comment>
<sequence>MAASQYAVPDTPRVISPSPTPSELSGKDGYFPPTTRSKATKTANGRISASAPISENGEDSSSDPELSRARPRSRSPQLEKKPSRRMSGIGAVSAKSGMPSAAASKPTRRKPEKVGEKDDGHLSPTSAVKDVAVMSVLLLSWCDTAASTFGRLWGRYTPRIRRGKSLAGTLAAFTTGVITAVLFWGVVAPMAPKSWNSGENSFAYAGGMELPKQLSEQLGWTQEQNVNALYNIVSRCSDTSFRTLFREYEKELKKQGLHHWEDRKLFSHLIRLGQGPISRRHGVLLERLRKHLEDEDIHMVVDDGAEGVDDTTHQIDGLDGVQDYGAQFQERRPAPLPRRRRVSFNDTNLENTWLSEGRGAGAPTGTGRSYTDTQHDLNHRNAAFHSSSGRLAASQPRLLAQQPLRGRSVDGLVPARRARSVSTQGSIRIIRNNARDTPVLGNQHLYEDDLSEYTGSDLDGFMDTSKLDTPFAAGAHVPSHLLPDRSDEEMNASAEAFYETTLARTVRRCIHHWHDLALQHMEVQGTMLQIACNRDRRTLLLSAVNQWRHMLADRRLAAEMHKRNEDMERKADRIYAIILMRRAFTHWQSLASYEVDRTALVKRRVMKNHYFLAWRDITVSNEIKSRSLGLRKWFSVWRARTVRHLNQEEMALAISEETLVQRTYWTWYWASRDRQVTAASRAKLERSAFRRLRETAERQLDMRIRADEFRNQRLLNQALTALMERRHALSALAASANDHRRISIMSGPFFEMRRYTLLRPVAEQLSVSVTRGLKAKAVSIWRVRTELSQQAITVEQQRLLRNAWTNWNDRLRSQAMIAKVDDRVILQALYRWVLAERLALFRRVVEHRIKRNILERMATRHADLRFKLEESLMMYDQARQRRLLQSGMLKLHATTRSSERDVQTAIEFHNEKLLQRTIVTWKEQSEHTSMLNRWAARGRYYCLLKSTLKLWKDTTVNAKKAKRREAYASIRRRVKLALVRRCFDTWQQKHGILAHSEQEATARYRNRLSVIGTEVFDQWRGKAHQYLEMSAHAGDRAIHRLEADTLTMLVNKCRTIRRLNEEAEVFAAENADTQASEKLKLLSRALFNIRRHQETALALQERHWRKHVRNMLLFWAEQALSRKALHEVQDPDSPTKAPGDLFRSLRLTSALPRIGENSLGSERGEEQVDFGRTQRAEEWTQFDFLRNPLPPLGQDSRYAPTAQHIATPLPGYLRTPSKRTARAKARFKTVSSQVGSGMPSTTPAGLPPRIFGDGSVASTTPAPLTAGGIDGMEALTPQITPFDRKLRAGGYGAAATPAMGTILPGKPQAKLQAITTGTWEEQLVVAYISGTALVILNGPHSLLQTIYHDDSAPEGLCAVTYDERTGKIAAASAHHIHVYGLREEIKGELRWVLDITLHLPHQDDPIRTLSWGSDEELLAGSTHNITLYTTHISSTPSSPTQDSSDSEDPHLIWSRSIASPIHQAYFSPSASLIATTSPYSRLVKIWRRQSFEAPLFDYAYLRHTDVVTHIEWRRAGHGEDAGGDETLYTICADGKFRVWRAADPHGTEILSLYGEIDMMTAIQAGPTSASAQPERRYAFVIPADSFAGLVSSIADLGQEKDGRNNHALEHLKEVASRSPEIVVIFDHLGHMSAWGLAHIGCKKRNSDALDSLPFHVVQIEELPLGLRCEGDGVEDNIRVLSLPPLRGKGVFSFLAHHFDGRIAWWEGQLTDLFNASPRKSRVRRLADWTGHSAEVKKVIRTASGKALVSRTTTNKSIVWTQLPTRNGILRRSKTELDEHIHRTALLRSGDFVVHLHHESISLWDARGRKTIEVSRCEYSIKGKPLCLLALPENDSTKGAIHLATVSSELKGVVWELILPQRGRASTNGHTSNGAEAVSMRQYCTFELGDAADMAYFLPVDPAGSSPVVTGFLDSFAPDVAISYTHAGLLQTWTARTNTDQGTVEWLVTSSVNTGIKEPTLASGTSIRRAALVSQDRTTLTIWDTKGARLDYEETYPGQRIQDLDWAATPDNQSILAVGFSHRVLVYTQLRYDYVDERPSWACIKTVSIRDLTPHPIGDSVWLGGGNLVICAGNQLFLTSDTIDPVKEIRPDLRVAAPHKISHHIHDIVRRMNGPLPVFHPQLISQCILAGKTALAQQVLVNLNKTLKFYTEGDDLDSGLGFAVEDYLSDIEDTKGLNGARSIHKSFDALNMDDEPTTVTEEVAASLSSLLAEKSVPQLSGRQQLSLVDIVDCVATVEKHRRSVDENATRFLLSWRERMLRARQSAKDAPTTAPSAAISWREIIWAYHSHSQDILIDLISRHHKGRVEWVHAKDAGIFMWITDREALLTQFEAVGRNAYSSSEPKNPVDCTLHYLALRKKAVLLGLWRMATWSREQAATMRLLKNDFTDPRWKTAAAKNAYALMGKRRFEYAAAFFLLADDLKSTMSVLSNQLGDIQLAITVGRVYGGDDSDIVKAFIKEKVLPLAAAEGNRWQSSWAYWLMGQRSLAVRALVSPLYTLLDPPGSPPESHRAKSFLNDDPALIVLYRQLRERSLQTLKGAMMITGTEEWAFVVKTAALLRRMGCDVLALDLVRNWEFLRQQMPTRQTAQEIEEGRETVSDLASPTGHKNALDGYDVDPRKLLRRRSSLVVADMPSVETHGKPGTPDVKPASSILDAWGNGDGAPVVQTKEDKVAEAKRKVEEAKKKRAEKEMNEKKPAPTNFQEPDPNSLLDSFGF</sequence>
<keyword evidence="2" id="KW-1185">Reference proteome</keyword>
<protein>
    <submittedName>
        <fullName evidence="1">Regulator of (H+)-ATPase in vacuolar membrane</fullName>
    </submittedName>
</protein>
<name>A0ACC3SKZ4_9PEZI</name>
<evidence type="ECO:0000313" key="1">
    <source>
        <dbReference type="EMBL" id="KAK8217624.1"/>
    </source>
</evidence>
<proteinExistence type="predicted"/>